<evidence type="ECO:0000313" key="4">
    <source>
        <dbReference type="Proteomes" id="UP001183607"/>
    </source>
</evidence>
<sequence length="565" mass="59468">MQSSPTTRPPRARTLSKRAERVLACAGTLSLVTAAAVTGLAPTNSAASSHREAPLTSGDPKADNTDVYAFTSPDKPDTVTLVANWIPFEEPNGGPNFYPFANDARYNIKIDADGDGKPDTTYTWKFTDHVRDAANQFLYNTGVVNSVHDKTLNFRQTYTLTSTDAHGNTTTLVEDAPAAPSNVGKASMPDYAALREQAIVGLPDGGQTYAGQASDPFFLDLRIFDLLYGGNLKETGHNTLAGYNVNTIAIQVPKKSVALNGDHSRNPVIGVWSTTDRQGTAVAGAQGKGSEGTPAPRAKEVPADDGKRREDGMGHHDTGWRQVSRLGNPLVNEVVVPLKYKDAFNALTPDLDHTVTPVVDKVKDPIVPKLIQKIYGVPAPATPRNDLVEIFLTGICKACGPIKADLNSQLLNADADKKAFVPAEELRLNMAVPPTAKPNRLGVLGNDLAGFPNGRRLDDDVVDIELQALEGAAQTGKIVPALAAGDAVDTPYRQPGASFPYVALPNTAAVNQADSLHPEGGVGAGLGGTAAGDGFPVLPVTVAGGGALLACAGALALRRRRAERA</sequence>
<feature type="compositionally biased region" description="Basic and acidic residues" evidence="1">
    <location>
        <begin position="297"/>
        <end position="319"/>
    </location>
</feature>
<gene>
    <name evidence="3" type="ORF">RM574_25945</name>
</gene>
<comment type="caution">
    <text evidence="3">The sequence shown here is derived from an EMBL/GenBank/DDBJ whole genome shotgun (WGS) entry which is preliminary data.</text>
</comment>
<evidence type="ECO:0000256" key="2">
    <source>
        <dbReference type="SAM" id="Phobius"/>
    </source>
</evidence>
<dbReference type="AlphaFoldDB" id="A0ABD5EBV8"/>
<keyword evidence="2" id="KW-0812">Transmembrane</keyword>
<protein>
    <submittedName>
        <fullName evidence="3">DUF4331 domain-containing protein</fullName>
    </submittedName>
</protein>
<evidence type="ECO:0000256" key="1">
    <source>
        <dbReference type="SAM" id="MobiDB-lite"/>
    </source>
</evidence>
<evidence type="ECO:0000313" key="3">
    <source>
        <dbReference type="EMBL" id="MDT0418929.1"/>
    </source>
</evidence>
<keyword evidence="2" id="KW-1133">Transmembrane helix</keyword>
<proteinExistence type="predicted"/>
<keyword evidence="2" id="KW-0472">Membrane</keyword>
<dbReference type="EMBL" id="JAVRER010000057">
    <property type="protein sequence ID" value="MDT0418929.1"/>
    <property type="molecule type" value="Genomic_DNA"/>
</dbReference>
<dbReference type="Pfam" id="PF14224">
    <property type="entry name" value="DUF4331"/>
    <property type="match status" value="1"/>
</dbReference>
<reference evidence="4" key="1">
    <citation type="submission" date="2023-07" db="EMBL/GenBank/DDBJ databases">
        <title>30 novel species of actinomycetes from the DSMZ collection.</title>
        <authorList>
            <person name="Nouioui I."/>
        </authorList>
    </citation>
    <scope>NUCLEOTIDE SEQUENCE [LARGE SCALE GENOMIC DNA]</scope>
    <source>
        <strain evidence="4">DSM 41982</strain>
    </source>
</reference>
<dbReference type="Proteomes" id="UP001183607">
    <property type="component" value="Unassembled WGS sequence"/>
</dbReference>
<feature type="region of interest" description="Disordered" evidence="1">
    <location>
        <begin position="43"/>
        <end position="64"/>
    </location>
</feature>
<feature type="region of interest" description="Disordered" evidence="1">
    <location>
        <begin position="281"/>
        <end position="321"/>
    </location>
</feature>
<accession>A0ABD5EBV8</accession>
<name>A0ABD5EBV8_9ACTN</name>
<organism evidence="3 4">
    <name type="scientific">Streptomyces evansiae</name>
    <dbReference type="NCBI Taxonomy" id="3075535"/>
    <lineage>
        <taxon>Bacteria</taxon>
        <taxon>Bacillati</taxon>
        <taxon>Actinomycetota</taxon>
        <taxon>Actinomycetes</taxon>
        <taxon>Kitasatosporales</taxon>
        <taxon>Streptomycetaceae</taxon>
        <taxon>Streptomyces</taxon>
    </lineage>
</organism>
<feature type="transmembrane region" description="Helical" evidence="2">
    <location>
        <begin position="537"/>
        <end position="557"/>
    </location>
</feature>
<dbReference type="InterPro" id="IPR025566">
    <property type="entry name" value="DUF4331"/>
</dbReference>
<dbReference type="RefSeq" id="WP_311677586.1">
    <property type="nucleotide sequence ID" value="NZ_JAVRER010000057.1"/>
</dbReference>